<evidence type="ECO:0000256" key="6">
    <source>
        <dbReference type="ARBA" id="ARBA00024386"/>
    </source>
</evidence>
<evidence type="ECO:0000256" key="4">
    <source>
        <dbReference type="ARBA" id="ARBA00024298"/>
    </source>
</evidence>
<dbReference type="InterPro" id="IPR011798">
    <property type="entry name" value="APS_reductase"/>
</dbReference>
<dbReference type="GO" id="GO:0019344">
    <property type="term" value="P:cysteine biosynthetic process"/>
    <property type="evidence" value="ECO:0007669"/>
    <property type="project" value="InterPro"/>
</dbReference>
<dbReference type="PIRSF" id="PIRSF000857">
    <property type="entry name" value="PAPS_reductase"/>
    <property type="match status" value="1"/>
</dbReference>
<dbReference type="EC" id="1.8.4.10" evidence="6 10"/>
<reference evidence="13" key="1">
    <citation type="submission" date="2017-11" db="EMBL/GenBank/DDBJ databases">
        <title>Complete Genome Sequence of Kyrpidia sp. Strain EA-1, a thermophilic, hydrogen-oxidizing Bacterium, isolated from the Azores.</title>
        <authorList>
            <person name="Reiner J.E."/>
            <person name="Lapp C.J."/>
            <person name="Bunk B."/>
            <person name="Gescher J."/>
        </authorList>
    </citation>
    <scope>NUCLEOTIDE SEQUENCE [LARGE SCALE GENOMIC DNA]</scope>
    <source>
        <strain evidence="13">EA-1</strain>
    </source>
</reference>
<dbReference type="InterPro" id="IPR014729">
    <property type="entry name" value="Rossmann-like_a/b/a_fold"/>
</dbReference>
<feature type="active site" description="Nucleophile; cysteine thiosulfonate intermediate" evidence="10">
    <location>
        <position position="232"/>
    </location>
</feature>
<dbReference type="SUPFAM" id="SSF52402">
    <property type="entry name" value="Adenine nucleotide alpha hydrolases-like"/>
    <property type="match status" value="1"/>
</dbReference>
<evidence type="ECO:0000256" key="1">
    <source>
        <dbReference type="ARBA" id="ARBA00009732"/>
    </source>
</evidence>
<organism evidence="12 13">
    <name type="scientific">Kyrpidia spormannii</name>
    <dbReference type="NCBI Taxonomy" id="2055160"/>
    <lineage>
        <taxon>Bacteria</taxon>
        <taxon>Bacillati</taxon>
        <taxon>Bacillota</taxon>
        <taxon>Bacilli</taxon>
        <taxon>Bacillales</taxon>
        <taxon>Alicyclobacillaceae</taxon>
        <taxon>Kyrpidia</taxon>
    </lineage>
</organism>
<dbReference type="HAMAP" id="MF_00063">
    <property type="entry name" value="CysH"/>
    <property type="match status" value="1"/>
</dbReference>
<keyword evidence="3 10" id="KW-0560">Oxidoreductase</keyword>
<feature type="domain" description="Phosphoadenosine phosphosulphate reductase" evidence="11">
    <location>
        <begin position="42"/>
        <end position="212"/>
    </location>
</feature>
<evidence type="ECO:0000313" key="12">
    <source>
        <dbReference type="EMBL" id="ATY83730.1"/>
    </source>
</evidence>
<evidence type="ECO:0000259" key="11">
    <source>
        <dbReference type="Pfam" id="PF01507"/>
    </source>
</evidence>
<dbReference type="InterPro" id="IPR002500">
    <property type="entry name" value="PAPS_reduct_dom"/>
</dbReference>
<dbReference type="GO" id="GO:0070814">
    <property type="term" value="P:hydrogen sulfide biosynthetic process"/>
    <property type="evidence" value="ECO:0007669"/>
    <property type="project" value="UniProtKB-UniRule"/>
</dbReference>
<dbReference type="NCBIfam" id="TIGR02055">
    <property type="entry name" value="APS_reductase"/>
    <property type="match status" value="1"/>
</dbReference>
<keyword evidence="2 10" id="KW-0963">Cytoplasm</keyword>
<evidence type="ECO:0000256" key="9">
    <source>
        <dbReference type="ARBA" id="ARBA00032041"/>
    </source>
</evidence>
<evidence type="ECO:0000313" key="13">
    <source>
        <dbReference type="Proteomes" id="UP000231932"/>
    </source>
</evidence>
<comment type="cofactor">
    <cofactor evidence="10">
        <name>[4Fe-4S] cluster</name>
        <dbReference type="ChEBI" id="CHEBI:49883"/>
    </cofactor>
    <text evidence="10">Binds 1 [4Fe-4S] cluster per subunit.</text>
</comment>
<gene>
    <name evidence="10" type="primary">cysH</name>
    <name evidence="12" type="ORF">CVV65_00985</name>
</gene>
<dbReference type="Proteomes" id="UP000231932">
    <property type="component" value="Chromosome"/>
</dbReference>
<keyword evidence="10" id="KW-0411">Iron-sulfur</keyword>
<comment type="similarity">
    <text evidence="1 10">Belongs to the PAPS reductase family. CysH subfamily.</text>
</comment>
<feature type="binding site" evidence="10">
    <location>
        <position position="209"/>
    </location>
    <ligand>
        <name>[4Fe-4S] cluster</name>
        <dbReference type="ChEBI" id="CHEBI:49883"/>
    </ligand>
</feature>
<dbReference type="EMBL" id="CP024955">
    <property type="protein sequence ID" value="ATY83730.1"/>
    <property type="molecule type" value="Genomic_DNA"/>
</dbReference>
<evidence type="ECO:0000256" key="7">
    <source>
        <dbReference type="ARBA" id="ARBA00029514"/>
    </source>
</evidence>
<keyword evidence="10" id="KW-0408">Iron</keyword>
<dbReference type="GO" id="GO:0043866">
    <property type="term" value="F:adenylyl-sulfate reductase (thioredoxin) activity"/>
    <property type="evidence" value="ECO:0007669"/>
    <property type="project" value="UniProtKB-EC"/>
</dbReference>
<dbReference type="AlphaFoldDB" id="A0A2K8N589"/>
<keyword evidence="13" id="KW-1185">Reference proteome</keyword>
<dbReference type="GO" id="GO:0046872">
    <property type="term" value="F:metal ion binding"/>
    <property type="evidence" value="ECO:0007669"/>
    <property type="project" value="UniProtKB-KW"/>
</dbReference>
<dbReference type="OrthoDB" id="9772604at2"/>
<evidence type="ECO:0000256" key="3">
    <source>
        <dbReference type="ARBA" id="ARBA00023002"/>
    </source>
</evidence>
<accession>A0A2K8N589</accession>
<dbReference type="InterPro" id="IPR004511">
    <property type="entry name" value="PAPS/APS_Rdtase"/>
</dbReference>
<name>A0A2K8N589_9BACL</name>
<dbReference type="KEGG" id="kyr:CVV65_00985"/>
<dbReference type="GO" id="GO:0005737">
    <property type="term" value="C:cytoplasm"/>
    <property type="evidence" value="ECO:0007669"/>
    <property type="project" value="UniProtKB-SubCell"/>
</dbReference>
<dbReference type="PANTHER" id="PTHR46509">
    <property type="entry name" value="PHOSPHOADENOSINE PHOSPHOSULFATE REDUCTASE"/>
    <property type="match status" value="1"/>
</dbReference>
<dbReference type="CDD" id="cd23945">
    <property type="entry name" value="PAPS_reductase"/>
    <property type="match status" value="1"/>
</dbReference>
<comment type="pathway">
    <text evidence="5 10">Sulfur metabolism; hydrogen sulfide biosynthesis; sulfite from sulfate.</text>
</comment>
<evidence type="ECO:0000256" key="10">
    <source>
        <dbReference type="HAMAP-Rule" id="MF_00063"/>
    </source>
</evidence>
<proteinExistence type="inferred from homology"/>
<comment type="subcellular location">
    <subcellularLocation>
        <location evidence="10">Cytoplasm</location>
    </subcellularLocation>
</comment>
<dbReference type="PANTHER" id="PTHR46509:SF1">
    <property type="entry name" value="PHOSPHOADENOSINE PHOSPHOSULFATE REDUCTASE"/>
    <property type="match status" value="1"/>
</dbReference>
<sequence length="236" mass="26902">MEHVTRVPVMSPEEVGAWAEGLEGCPPEEILEWALERFSPRIALACSFGVEDVVLVDMATRILPHVQIFYLDTGLLFPETYEVRDRVVDRYRPNLRRVTPQLDLRQQAAEYGEALWTRDPNTCCRLRKVEPLRDVLAEQDAWVTGIRREQSPTRAGAKVVEVDRKFGLIKVNPLAGWDSRQVWNYVHTHEVPYNSLHDRGYPSIGCAPCTRPVRPGEDPRAGRWAGFDKTECGLHG</sequence>
<feature type="binding site" evidence="10">
    <location>
        <position position="206"/>
    </location>
    <ligand>
        <name>[4Fe-4S] cluster</name>
        <dbReference type="ChEBI" id="CHEBI:49883"/>
    </ligand>
</feature>
<evidence type="ECO:0000256" key="5">
    <source>
        <dbReference type="ARBA" id="ARBA00024327"/>
    </source>
</evidence>
<evidence type="ECO:0000256" key="2">
    <source>
        <dbReference type="ARBA" id="ARBA00022490"/>
    </source>
</evidence>
<protein>
    <recommendedName>
        <fullName evidence="7 10">Adenosine 5'-phosphosulfate reductase</fullName>
        <shortName evidence="10">APS reductase</shortName>
        <ecNumber evidence="6 10">1.8.4.10</ecNumber>
    </recommendedName>
    <alternativeName>
        <fullName evidence="9 10">5'-adenylylsulfate reductase</fullName>
    </alternativeName>
    <alternativeName>
        <fullName evidence="8 10">Thioredoxin-dependent 5'-adenylylsulfate reductase</fullName>
    </alternativeName>
</protein>
<feature type="binding site" evidence="10">
    <location>
        <position position="124"/>
    </location>
    <ligand>
        <name>[4Fe-4S] cluster</name>
        <dbReference type="ChEBI" id="CHEBI:49883"/>
    </ligand>
</feature>
<comment type="function">
    <text evidence="4 10">Catalyzes the formation of sulfite from adenosine 5'-phosphosulfate (APS) using thioredoxin as an electron donor.</text>
</comment>
<dbReference type="GO" id="GO:0019379">
    <property type="term" value="P:sulfate assimilation, phosphoadenylyl sulfate reduction by phosphoadenylyl-sulfate reductase (thioredoxin)"/>
    <property type="evidence" value="ECO:0007669"/>
    <property type="project" value="UniProtKB-UniRule"/>
</dbReference>
<evidence type="ECO:0000256" key="8">
    <source>
        <dbReference type="ARBA" id="ARBA00030894"/>
    </source>
</evidence>
<dbReference type="GO" id="GO:0004604">
    <property type="term" value="F:phosphoadenylyl-sulfate reductase (thioredoxin) activity"/>
    <property type="evidence" value="ECO:0007669"/>
    <property type="project" value="UniProtKB-UniRule"/>
</dbReference>
<dbReference type="NCBIfam" id="NF002537">
    <property type="entry name" value="PRK02090.1"/>
    <property type="match status" value="1"/>
</dbReference>
<dbReference type="GO" id="GO:0051539">
    <property type="term" value="F:4 iron, 4 sulfur cluster binding"/>
    <property type="evidence" value="ECO:0007669"/>
    <property type="project" value="UniProtKB-UniRule"/>
</dbReference>
<feature type="binding site" evidence="10">
    <location>
        <position position="123"/>
    </location>
    <ligand>
        <name>[4Fe-4S] cluster</name>
        <dbReference type="ChEBI" id="CHEBI:49883"/>
    </ligand>
</feature>
<dbReference type="NCBIfam" id="TIGR00434">
    <property type="entry name" value="cysH"/>
    <property type="match status" value="1"/>
</dbReference>
<keyword evidence="10" id="KW-0479">Metal-binding</keyword>
<comment type="catalytic activity">
    <reaction evidence="10">
        <text>[thioredoxin]-disulfide + sulfite + AMP + 2 H(+) = adenosine 5'-phosphosulfate + [thioredoxin]-dithiol</text>
        <dbReference type="Rhea" id="RHEA:21976"/>
        <dbReference type="Rhea" id="RHEA-COMP:10698"/>
        <dbReference type="Rhea" id="RHEA-COMP:10700"/>
        <dbReference type="ChEBI" id="CHEBI:15378"/>
        <dbReference type="ChEBI" id="CHEBI:17359"/>
        <dbReference type="ChEBI" id="CHEBI:29950"/>
        <dbReference type="ChEBI" id="CHEBI:50058"/>
        <dbReference type="ChEBI" id="CHEBI:58243"/>
        <dbReference type="ChEBI" id="CHEBI:456215"/>
        <dbReference type="EC" id="1.8.4.10"/>
    </reaction>
</comment>
<dbReference type="Gene3D" id="3.40.50.620">
    <property type="entry name" value="HUPs"/>
    <property type="match status" value="1"/>
</dbReference>
<dbReference type="Pfam" id="PF01507">
    <property type="entry name" value="PAPS_reduct"/>
    <property type="match status" value="1"/>
</dbReference>